<feature type="transmembrane region" description="Helical" evidence="9">
    <location>
        <begin position="217"/>
        <end position="242"/>
    </location>
</feature>
<dbReference type="InterPro" id="IPR045062">
    <property type="entry name" value="Cyt_c_biogenesis_CcsA/CcmC"/>
</dbReference>
<dbReference type="STRING" id="1122244.GCA_000426885_00561"/>
<keyword evidence="9" id="KW-1003">Cell membrane</keyword>
<feature type="transmembrane region" description="Helical" evidence="9">
    <location>
        <begin position="111"/>
        <end position="135"/>
    </location>
</feature>
<dbReference type="AlphaFoldDB" id="A0A378R042"/>
<name>A0A378R042_9GAMM</name>
<keyword evidence="12" id="KW-1185">Reference proteome</keyword>
<keyword evidence="7 9" id="KW-1133">Transmembrane helix</keyword>
<keyword evidence="5 9" id="KW-0812">Transmembrane</keyword>
<evidence type="ECO:0000256" key="6">
    <source>
        <dbReference type="ARBA" id="ARBA00022748"/>
    </source>
</evidence>
<organism evidence="11 12">
    <name type="scientific">Moraxella caprae</name>
    <dbReference type="NCBI Taxonomy" id="90240"/>
    <lineage>
        <taxon>Bacteria</taxon>
        <taxon>Pseudomonadati</taxon>
        <taxon>Pseudomonadota</taxon>
        <taxon>Gammaproteobacteria</taxon>
        <taxon>Moraxellales</taxon>
        <taxon>Moraxellaceae</taxon>
        <taxon>Moraxella</taxon>
    </lineage>
</organism>
<dbReference type="EMBL" id="UGQB01000004">
    <property type="protein sequence ID" value="STZ08179.1"/>
    <property type="molecule type" value="Genomic_DNA"/>
</dbReference>
<keyword evidence="9" id="KW-0813">Transport</keyword>
<keyword evidence="9" id="KW-0997">Cell inner membrane</keyword>
<feature type="transmembrane region" description="Helical" evidence="9">
    <location>
        <begin position="44"/>
        <end position="64"/>
    </location>
</feature>
<dbReference type="OrthoDB" id="9778550at2"/>
<evidence type="ECO:0000256" key="1">
    <source>
        <dbReference type="ARBA" id="ARBA00002442"/>
    </source>
</evidence>
<evidence type="ECO:0000256" key="7">
    <source>
        <dbReference type="ARBA" id="ARBA00022989"/>
    </source>
</evidence>
<comment type="subcellular location">
    <subcellularLocation>
        <location evidence="9">Cell inner membrane</location>
    </subcellularLocation>
    <subcellularLocation>
        <location evidence="2">Membrane</location>
        <topology evidence="2">Multi-pass membrane protein</topology>
    </subcellularLocation>
</comment>
<keyword evidence="6 9" id="KW-0201">Cytochrome c-type biogenesis</keyword>
<feature type="domain" description="Cytochrome c assembly protein" evidence="10">
    <location>
        <begin position="34"/>
        <end position="204"/>
    </location>
</feature>
<comment type="function">
    <text evidence="1 9">Required for the export of heme to the periplasm for the biogenesis of c-type cytochromes.</text>
</comment>
<dbReference type="PANTHER" id="PTHR30071">
    <property type="entry name" value="HEME EXPORTER PROTEIN C"/>
    <property type="match status" value="1"/>
</dbReference>
<feature type="transmembrane region" description="Helical" evidence="9">
    <location>
        <begin position="147"/>
        <end position="166"/>
    </location>
</feature>
<gene>
    <name evidence="9 11" type="primary">ccmC</name>
    <name evidence="11" type="ORF">NCTC12877_01170</name>
</gene>
<dbReference type="PRINTS" id="PR01386">
    <property type="entry name" value="CCMCBIOGNSIS"/>
</dbReference>
<feature type="transmembrane region" description="Helical" evidence="9">
    <location>
        <begin position="76"/>
        <end position="104"/>
    </location>
</feature>
<evidence type="ECO:0000259" key="10">
    <source>
        <dbReference type="Pfam" id="PF01578"/>
    </source>
</evidence>
<evidence type="ECO:0000256" key="5">
    <source>
        <dbReference type="ARBA" id="ARBA00022692"/>
    </source>
</evidence>
<evidence type="ECO:0000313" key="11">
    <source>
        <dbReference type="EMBL" id="STZ08179.1"/>
    </source>
</evidence>
<evidence type="ECO:0000256" key="2">
    <source>
        <dbReference type="ARBA" id="ARBA00004141"/>
    </source>
</evidence>
<protein>
    <recommendedName>
        <fullName evidence="4 9">Heme exporter protein C</fullName>
    </recommendedName>
    <alternativeName>
        <fullName evidence="9">Cytochrome c-type biogenesis protein</fullName>
    </alternativeName>
</protein>
<dbReference type="GO" id="GO:0017004">
    <property type="term" value="P:cytochrome complex assembly"/>
    <property type="evidence" value="ECO:0007669"/>
    <property type="project" value="UniProtKB-KW"/>
</dbReference>
<dbReference type="NCBIfam" id="TIGR01191">
    <property type="entry name" value="ccmC"/>
    <property type="match status" value="1"/>
</dbReference>
<sequence length="274" mass="30718">MPNTQKANPPAAKNTGFFNRLWQGFLTTVGTERFFKIFSPWVKWLALIAFVLMSIGTVWGLMFAPPDYLQGNSYRIIFIHVPTASLAMSIYFAMSVLGVIFLVWKIKTANIVAQAVAPIGFICCVLSLLTGSIWAKPTWGTYWVWDARLTSMLILAFLYAGVMALFSAFEHSQNRGKAAAILSIVGAVNLPIIKYSVEWWNTLHQGATFTVTNAPKMSASMWVPLLIMMLGMYFMVAALAIYRTNSLILQREHNKAWVANYLNAKNSQLKRGKQ</sequence>
<dbReference type="InterPro" id="IPR003557">
    <property type="entry name" value="Cyt_c_biogenesis_CcmC"/>
</dbReference>
<dbReference type="GO" id="GO:0020037">
    <property type="term" value="F:heme binding"/>
    <property type="evidence" value="ECO:0007669"/>
    <property type="project" value="InterPro"/>
</dbReference>
<evidence type="ECO:0000256" key="4">
    <source>
        <dbReference type="ARBA" id="ARBA00016463"/>
    </source>
</evidence>
<evidence type="ECO:0000256" key="3">
    <source>
        <dbReference type="ARBA" id="ARBA00005840"/>
    </source>
</evidence>
<dbReference type="PANTHER" id="PTHR30071:SF1">
    <property type="entry name" value="CYTOCHROME B_B6 PROTEIN-RELATED"/>
    <property type="match status" value="1"/>
</dbReference>
<evidence type="ECO:0000256" key="8">
    <source>
        <dbReference type="ARBA" id="ARBA00023136"/>
    </source>
</evidence>
<feature type="transmembrane region" description="Helical" evidence="9">
    <location>
        <begin position="178"/>
        <end position="197"/>
    </location>
</feature>
<dbReference type="GO" id="GO:0015232">
    <property type="term" value="F:heme transmembrane transporter activity"/>
    <property type="evidence" value="ECO:0007669"/>
    <property type="project" value="InterPro"/>
</dbReference>
<evidence type="ECO:0000313" key="12">
    <source>
        <dbReference type="Proteomes" id="UP000254065"/>
    </source>
</evidence>
<accession>A0A378R042</accession>
<reference evidence="11 12" key="1">
    <citation type="submission" date="2018-06" db="EMBL/GenBank/DDBJ databases">
        <authorList>
            <consortium name="Pathogen Informatics"/>
            <person name="Doyle S."/>
        </authorList>
    </citation>
    <scope>NUCLEOTIDE SEQUENCE [LARGE SCALE GENOMIC DNA]</scope>
    <source>
        <strain evidence="11 12">NCTC12877</strain>
    </source>
</reference>
<dbReference type="RefSeq" id="WP_029102344.1">
    <property type="nucleotide sequence ID" value="NZ_UGQB01000004.1"/>
</dbReference>
<keyword evidence="8 9" id="KW-0472">Membrane</keyword>
<dbReference type="GO" id="GO:0005886">
    <property type="term" value="C:plasma membrane"/>
    <property type="evidence" value="ECO:0007669"/>
    <property type="project" value="UniProtKB-SubCell"/>
</dbReference>
<dbReference type="Pfam" id="PF01578">
    <property type="entry name" value="Cytochrom_C_asm"/>
    <property type="match status" value="1"/>
</dbReference>
<evidence type="ECO:0000256" key="9">
    <source>
        <dbReference type="RuleBase" id="RU364092"/>
    </source>
</evidence>
<proteinExistence type="inferred from homology"/>
<dbReference type="InterPro" id="IPR002541">
    <property type="entry name" value="Cyt_c_assembly"/>
</dbReference>
<dbReference type="Proteomes" id="UP000254065">
    <property type="component" value="Unassembled WGS sequence"/>
</dbReference>
<comment type="similarity">
    <text evidence="3 9">Belongs to the CcmC/CycZ/HelC family.</text>
</comment>